<dbReference type="RefSeq" id="WP_092891027.1">
    <property type="nucleotide sequence ID" value="NZ_CP061498.1"/>
</dbReference>
<name>A0A1H3BUJ8_9RHOB</name>
<dbReference type="EMBL" id="FNOM01000008">
    <property type="protein sequence ID" value="SDX45451.1"/>
    <property type="molecule type" value="Genomic_DNA"/>
</dbReference>
<dbReference type="InterPro" id="IPR044691">
    <property type="entry name" value="DCC1_Trx"/>
</dbReference>
<reference evidence="1 2" key="1">
    <citation type="submission" date="2016-10" db="EMBL/GenBank/DDBJ databases">
        <authorList>
            <person name="de Groot N.N."/>
        </authorList>
    </citation>
    <scope>NUCLEOTIDE SEQUENCE [LARGE SCALE GENOMIC DNA]</scope>
    <source>
        <strain evidence="1 2">CGMCC 1.8894</strain>
    </source>
</reference>
<proteinExistence type="predicted"/>
<dbReference type="InterPro" id="IPR007263">
    <property type="entry name" value="DCC1-like"/>
</dbReference>
<dbReference type="OrthoDB" id="9801773at2"/>
<evidence type="ECO:0000313" key="2">
    <source>
        <dbReference type="Proteomes" id="UP000198539"/>
    </source>
</evidence>
<dbReference type="PANTHER" id="PTHR34290:SF2">
    <property type="entry name" value="OS04G0668800 PROTEIN"/>
    <property type="match status" value="1"/>
</dbReference>
<keyword evidence="2" id="KW-1185">Reference proteome</keyword>
<organism evidence="1 2">
    <name type="scientific">Roseicitreum antarcticum</name>
    <dbReference type="NCBI Taxonomy" id="564137"/>
    <lineage>
        <taxon>Bacteria</taxon>
        <taxon>Pseudomonadati</taxon>
        <taxon>Pseudomonadota</taxon>
        <taxon>Alphaproteobacteria</taxon>
        <taxon>Rhodobacterales</taxon>
        <taxon>Paracoccaceae</taxon>
        <taxon>Roseicitreum</taxon>
    </lineage>
</organism>
<accession>A0A1H3BUJ8</accession>
<dbReference type="Pfam" id="PF04134">
    <property type="entry name" value="DCC1-like"/>
    <property type="match status" value="1"/>
</dbReference>
<dbReference type="Proteomes" id="UP000198539">
    <property type="component" value="Unassembled WGS sequence"/>
</dbReference>
<dbReference type="AlphaFoldDB" id="A0A1H3BUJ8"/>
<sequence length="132" mass="14717">MVEKASSPPAKTELSVLYNAACPVCAREIDHYARHADRHALPIRFDGLQTADPAAYGVSADTAARRLHVLHDGRVLSGVPAFVALWRAMPGYRWLARIVDLPGLRQLSAAVYDHALAPLLYRLHLRRSRKRD</sequence>
<evidence type="ECO:0000313" key="1">
    <source>
        <dbReference type="EMBL" id="SDX45451.1"/>
    </source>
</evidence>
<dbReference type="PANTHER" id="PTHR34290">
    <property type="entry name" value="SI:CH73-390P7.2"/>
    <property type="match status" value="1"/>
</dbReference>
<protein>
    <submittedName>
        <fullName evidence="1">Predicted thiol-disulfide oxidoreductase YuxK, DCC family</fullName>
    </submittedName>
</protein>
<dbReference type="STRING" id="564137.SAMN04488238_108183"/>
<dbReference type="GO" id="GO:0015035">
    <property type="term" value="F:protein-disulfide reductase activity"/>
    <property type="evidence" value="ECO:0007669"/>
    <property type="project" value="InterPro"/>
</dbReference>
<gene>
    <name evidence="1" type="ORF">SAMN04488238_108183</name>
</gene>